<evidence type="ECO:0000313" key="2">
    <source>
        <dbReference type="EMBL" id="MDP1028627.1"/>
    </source>
</evidence>
<name>A0ABT9EP94_9SPHN</name>
<organism evidence="2 3">
    <name type="scientific">Sphingomonas aurea</name>
    <dbReference type="NCBI Taxonomy" id="3063994"/>
    <lineage>
        <taxon>Bacteria</taxon>
        <taxon>Pseudomonadati</taxon>
        <taxon>Pseudomonadota</taxon>
        <taxon>Alphaproteobacteria</taxon>
        <taxon>Sphingomonadales</taxon>
        <taxon>Sphingomonadaceae</taxon>
        <taxon>Sphingomonas</taxon>
    </lineage>
</organism>
<dbReference type="EMBL" id="JAUUDS010000011">
    <property type="protein sequence ID" value="MDP1028627.1"/>
    <property type="molecule type" value="Genomic_DNA"/>
</dbReference>
<dbReference type="RefSeq" id="WP_305174358.1">
    <property type="nucleotide sequence ID" value="NZ_JAUUDS010000011.1"/>
</dbReference>
<protein>
    <submittedName>
        <fullName evidence="2">Uncharacterized protein</fullName>
    </submittedName>
</protein>
<sequence length="48" mass="5569">MGHTNLRHSLEKRYSALTGQLREAHDNIARVKREVEKLPELEASISKR</sequence>
<feature type="coiled-coil region" evidence="1">
    <location>
        <begin position="7"/>
        <end position="34"/>
    </location>
</feature>
<keyword evidence="1" id="KW-0175">Coiled coil</keyword>
<reference evidence="2 3" key="1">
    <citation type="submission" date="2023-07" db="EMBL/GenBank/DDBJ databases">
        <authorList>
            <person name="Kim M.K."/>
        </authorList>
    </citation>
    <scope>NUCLEOTIDE SEQUENCE [LARGE SCALE GENOMIC DNA]</scope>
    <source>
        <strain evidence="2 3">KR1UV-12</strain>
    </source>
</reference>
<evidence type="ECO:0000256" key="1">
    <source>
        <dbReference type="SAM" id="Coils"/>
    </source>
</evidence>
<gene>
    <name evidence="2" type="ORF">Q5H91_15495</name>
</gene>
<dbReference type="Proteomes" id="UP001230685">
    <property type="component" value="Unassembled WGS sequence"/>
</dbReference>
<accession>A0ABT9EP94</accession>
<keyword evidence="3" id="KW-1185">Reference proteome</keyword>
<evidence type="ECO:0000313" key="3">
    <source>
        <dbReference type="Proteomes" id="UP001230685"/>
    </source>
</evidence>
<comment type="caution">
    <text evidence="2">The sequence shown here is derived from an EMBL/GenBank/DDBJ whole genome shotgun (WGS) entry which is preliminary data.</text>
</comment>
<proteinExistence type="predicted"/>